<accession>A0A5C5RCX5</accession>
<dbReference type="OrthoDB" id="4774226at2"/>
<proteinExistence type="predicted"/>
<gene>
    <name evidence="2" type="ORF">FK529_06190</name>
</gene>
<dbReference type="EMBL" id="VIGW01000002">
    <property type="protein sequence ID" value="TWS20899.1"/>
    <property type="molecule type" value="Genomic_DNA"/>
</dbReference>
<evidence type="ECO:0000256" key="1">
    <source>
        <dbReference type="SAM" id="MobiDB-lite"/>
    </source>
</evidence>
<dbReference type="RefSeq" id="WP_139057781.1">
    <property type="nucleotide sequence ID" value="NZ_VIGW01000002.1"/>
</dbReference>
<name>A0A5C5RCX5_9ACTN</name>
<evidence type="ECO:0000313" key="2">
    <source>
        <dbReference type="EMBL" id="TWS20899.1"/>
    </source>
</evidence>
<organism evidence="2 3">
    <name type="scientific">Tsukamurella asaccharolytica</name>
    <dbReference type="NCBI Taxonomy" id="2592067"/>
    <lineage>
        <taxon>Bacteria</taxon>
        <taxon>Bacillati</taxon>
        <taxon>Actinomycetota</taxon>
        <taxon>Actinomycetes</taxon>
        <taxon>Mycobacteriales</taxon>
        <taxon>Tsukamurellaceae</taxon>
        <taxon>Tsukamurella</taxon>
    </lineage>
</organism>
<sequence length="60" mass="6062">MRRLIVYVVAVTGVFASAYVIGGVAVPDSAVARWEHRAPGGSPAVPASEPGAPHGGGHQQ</sequence>
<protein>
    <submittedName>
        <fullName evidence="2">Uncharacterized protein</fullName>
    </submittedName>
</protein>
<dbReference type="Proteomes" id="UP000317291">
    <property type="component" value="Unassembled WGS sequence"/>
</dbReference>
<comment type="caution">
    <text evidence="2">The sequence shown here is derived from an EMBL/GenBank/DDBJ whole genome shotgun (WGS) entry which is preliminary data.</text>
</comment>
<dbReference type="AlphaFoldDB" id="A0A5C5RCX5"/>
<reference evidence="2 3" key="1">
    <citation type="submission" date="2019-06" db="EMBL/GenBank/DDBJ databases">
        <title>Tsukamurella conjunctivitidis sp. nov., Tsukamurella assacharolytica sp. nov. and Tsukamurella sputae sp. nov. isolated from patients with conjunctivitis, bacteraemia (lymphoma) and respiratory infection (sputum) in Hong Kong.</title>
        <authorList>
            <person name="Teng J.L.L."/>
            <person name="Lee H.H."/>
            <person name="Fong J.Y.H."/>
            <person name="Fok K.M.N."/>
            <person name="Lau S.K.P."/>
            <person name="Woo P.C.Y."/>
        </authorList>
    </citation>
    <scope>NUCLEOTIDE SEQUENCE [LARGE SCALE GENOMIC DNA]</scope>
    <source>
        <strain evidence="2 3">HKU71</strain>
    </source>
</reference>
<evidence type="ECO:0000313" key="3">
    <source>
        <dbReference type="Proteomes" id="UP000317291"/>
    </source>
</evidence>
<keyword evidence="3" id="KW-1185">Reference proteome</keyword>
<feature type="region of interest" description="Disordered" evidence="1">
    <location>
        <begin position="36"/>
        <end position="60"/>
    </location>
</feature>